<dbReference type="Proteomes" id="UP001159641">
    <property type="component" value="Unassembled WGS sequence"/>
</dbReference>
<dbReference type="AlphaFoldDB" id="A0AB34GVD0"/>
<gene>
    <name evidence="1" type="ORF">J1605_009141</name>
</gene>
<proteinExistence type="predicted"/>
<comment type="caution">
    <text evidence="1">The sequence shown here is derived from an EMBL/GenBank/DDBJ whole genome shotgun (WGS) entry which is preliminary data.</text>
</comment>
<evidence type="ECO:0000313" key="2">
    <source>
        <dbReference type="Proteomes" id="UP001159641"/>
    </source>
</evidence>
<protein>
    <submittedName>
        <fullName evidence="1">Uncharacterized protein</fullName>
    </submittedName>
</protein>
<sequence length="183" mass="19143">MRETPRSAERCASDLVAFKIFSPQPLPCVRPREDFLEGLSGRSDATLAVSRGASILEAAELRLLLPAARHIRADALPDEPPGLPALGSSPLLLLEGKHPYGHEGVHCGHRSLGQVIAEHSGLAAACPEDTPGDGSEPERLLTEGLAAAGELGSSVPAGFSLDRLMELPSKRPLCPVKGSAHGL</sequence>
<name>A0AB34GVD0_ESCRO</name>
<reference evidence="1 2" key="1">
    <citation type="submission" date="2022-11" db="EMBL/GenBank/DDBJ databases">
        <title>Whole genome sequence of Eschrichtius robustus ER-17-0199.</title>
        <authorList>
            <person name="Bruniche-Olsen A."/>
            <person name="Black A.N."/>
            <person name="Fields C.J."/>
            <person name="Walden K."/>
            <person name="Dewoody J.A."/>
        </authorList>
    </citation>
    <scope>NUCLEOTIDE SEQUENCE [LARGE SCALE GENOMIC DNA]</scope>
    <source>
        <strain evidence="1">ER-17-0199</strain>
        <tissue evidence="1">Blubber</tissue>
    </source>
</reference>
<evidence type="ECO:0000313" key="1">
    <source>
        <dbReference type="EMBL" id="KAJ8783436.1"/>
    </source>
</evidence>
<dbReference type="EMBL" id="JAIQCJ010002084">
    <property type="protein sequence ID" value="KAJ8783436.1"/>
    <property type="molecule type" value="Genomic_DNA"/>
</dbReference>
<keyword evidence="2" id="KW-1185">Reference proteome</keyword>
<accession>A0AB34GVD0</accession>
<organism evidence="1 2">
    <name type="scientific">Eschrichtius robustus</name>
    <name type="common">California gray whale</name>
    <name type="synonym">Eschrichtius gibbosus</name>
    <dbReference type="NCBI Taxonomy" id="9764"/>
    <lineage>
        <taxon>Eukaryota</taxon>
        <taxon>Metazoa</taxon>
        <taxon>Chordata</taxon>
        <taxon>Craniata</taxon>
        <taxon>Vertebrata</taxon>
        <taxon>Euteleostomi</taxon>
        <taxon>Mammalia</taxon>
        <taxon>Eutheria</taxon>
        <taxon>Laurasiatheria</taxon>
        <taxon>Artiodactyla</taxon>
        <taxon>Whippomorpha</taxon>
        <taxon>Cetacea</taxon>
        <taxon>Mysticeti</taxon>
        <taxon>Eschrichtiidae</taxon>
        <taxon>Eschrichtius</taxon>
    </lineage>
</organism>